<dbReference type="GO" id="GO:0005783">
    <property type="term" value="C:endoplasmic reticulum"/>
    <property type="evidence" value="ECO:0007669"/>
    <property type="project" value="TreeGrafter"/>
</dbReference>
<evidence type="ECO:0000256" key="3">
    <source>
        <dbReference type="SAM" id="Phobius"/>
    </source>
</evidence>
<keyword evidence="7" id="KW-1185">Reference proteome</keyword>
<dbReference type="InterPro" id="IPR013766">
    <property type="entry name" value="Thioredoxin_domain"/>
</dbReference>
<dbReference type="InterPro" id="IPR017937">
    <property type="entry name" value="Thioredoxin_CS"/>
</dbReference>
<dbReference type="InterPro" id="IPR036249">
    <property type="entry name" value="Thioredoxin-like_sf"/>
</dbReference>
<dbReference type="GeneID" id="34519860"/>
<dbReference type="PROSITE" id="PS51352">
    <property type="entry name" value="THIOREDOXIN_2"/>
    <property type="match status" value="1"/>
</dbReference>
<dbReference type="OrthoDB" id="72053at2759"/>
<dbReference type="PANTHER" id="PTHR45672">
    <property type="entry name" value="PROTEIN DISULFIDE-ISOMERASE C17H9.14C-RELATED"/>
    <property type="match status" value="1"/>
</dbReference>
<dbReference type="PANTHER" id="PTHR45672:SF3">
    <property type="entry name" value="THIOREDOXIN DOMAIN-CONTAINING PROTEIN 5"/>
    <property type="match status" value="1"/>
</dbReference>
<reference evidence="6" key="2">
    <citation type="submission" date="2014-02" db="EMBL/GenBank/DDBJ databases">
        <title>Complete DNA sequence of /Kuraishia capsulata/ illustrates novel genomic features among budding yeasts (/Saccharomycotina/).</title>
        <authorList>
            <person name="Morales L."/>
            <person name="Noel B."/>
            <person name="Porcel B."/>
            <person name="Marcet-Houben M."/>
            <person name="Hullo M-F."/>
            <person name="Sacerdot C."/>
            <person name="Tekaia F."/>
            <person name="Leh-Louis V."/>
            <person name="Despons L."/>
            <person name="Khanna V."/>
            <person name="Aury J-M."/>
            <person name="Barbe V."/>
            <person name="Couloux A."/>
            <person name="Labadie K."/>
            <person name="Pelletier E."/>
            <person name="Souciet J-L."/>
            <person name="Boekhout T."/>
            <person name="Gabaldon T."/>
            <person name="Wincker P."/>
            <person name="Dujon B."/>
        </authorList>
    </citation>
    <scope>NUCLEOTIDE SEQUENCE</scope>
    <source>
        <strain evidence="6">CBS 1993</strain>
    </source>
</reference>
<feature type="domain" description="Thioredoxin" evidence="5">
    <location>
        <begin position="59"/>
        <end position="206"/>
    </location>
</feature>
<dbReference type="AlphaFoldDB" id="W6MIZ0"/>
<dbReference type="Gene3D" id="3.40.30.10">
    <property type="entry name" value="Glutaredoxin"/>
    <property type="match status" value="2"/>
</dbReference>
<keyword evidence="3" id="KW-0812">Transmembrane</keyword>
<accession>W6MIZ0</accession>
<keyword evidence="2 4" id="KW-0732">Signal</keyword>
<feature type="signal peptide" evidence="4">
    <location>
        <begin position="1"/>
        <end position="18"/>
    </location>
</feature>
<dbReference type="HOGENOM" id="CLU_024937_0_0_1"/>
<dbReference type="SUPFAM" id="SSF52833">
    <property type="entry name" value="Thioredoxin-like"/>
    <property type="match status" value="2"/>
</dbReference>
<evidence type="ECO:0000256" key="1">
    <source>
        <dbReference type="ARBA" id="ARBA00006347"/>
    </source>
</evidence>
<dbReference type="InterPro" id="IPR051063">
    <property type="entry name" value="PDI"/>
</dbReference>
<dbReference type="EMBL" id="HG793127">
    <property type="protein sequence ID" value="CDK26469.1"/>
    <property type="molecule type" value="Genomic_DNA"/>
</dbReference>
<evidence type="ECO:0000256" key="4">
    <source>
        <dbReference type="SAM" id="SignalP"/>
    </source>
</evidence>
<organism evidence="6 7">
    <name type="scientific">Kuraishia capsulata CBS 1993</name>
    <dbReference type="NCBI Taxonomy" id="1382522"/>
    <lineage>
        <taxon>Eukaryota</taxon>
        <taxon>Fungi</taxon>
        <taxon>Dikarya</taxon>
        <taxon>Ascomycota</taxon>
        <taxon>Saccharomycotina</taxon>
        <taxon>Pichiomycetes</taxon>
        <taxon>Pichiales</taxon>
        <taxon>Pichiaceae</taxon>
        <taxon>Kuraishia</taxon>
    </lineage>
</organism>
<dbReference type="RefSeq" id="XP_022458472.1">
    <property type="nucleotide sequence ID" value="XM_022602693.1"/>
</dbReference>
<name>W6MIZ0_9ASCO</name>
<feature type="transmembrane region" description="Helical" evidence="3">
    <location>
        <begin position="729"/>
        <end position="746"/>
    </location>
</feature>
<dbReference type="Pfam" id="PF00085">
    <property type="entry name" value="Thioredoxin"/>
    <property type="match status" value="1"/>
</dbReference>
<dbReference type="STRING" id="1382522.W6MIZ0"/>
<dbReference type="GO" id="GO:0003756">
    <property type="term" value="F:protein disulfide isomerase activity"/>
    <property type="evidence" value="ECO:0007669"/>
    <property type="project" value="TreeGrafter"/>
</dbReference>
<reference evidence="6" key="1">
    <citation type="submission" date="2013-12" db="EMBL/GenBank/DDBJ databases">
        <authorList>
            <person name="Genoscope - CEA"/>
        </authorList>
    </citation>
    <scope>NUCLEOTIDE SEQUENCE</scope>
    <source>
        <strain evidence="6">CBS 1993</strain>
    </source>
</reference>
<gene>
    <name evidence="6" type="ORF">KUCA_T00002441001</name>
</gene>
<evidence type="ECO:0000313" key="7">
    <source>
        <dbReference type="Proteomes" id="UP000019384"/>
    </source>
</evidence>
<keyword evidence="3" id="KW-0472">Membrane</keyword>
<dbReference type="PROSITE" id="PS00194">
    <property type="entry name" value="THIOREDOXIN_1"/>
    <property type="match status" value="1"/>
</dbReference>
<dbReference type="CDD" id="cd02961">
    <property type="entry name" value="PDI_a_family"/>
    <property type="match status" value="1"/>
</dbReference>
<proteinExistence type="inferred from homology"/>
<sequence>MNLRRLISILGVISIVQSQVINKNLGNRGGIEDDAEFVELKDGLLKQQQQADGREKSEQGAGEPADVIAANANANAESGDNAAEQDGSALPPSLNSKNFDRVLSSGVHFVEFFSPYCTHCKALAPIWEEFYKSYRAEGEAENIFLHQVDCVANGDLCLRESISTYPNIRLYVPNEAGTAGSLTMKYPDEDPRTAEAFINFLREQALDAKDAGYFKTSKSTLLTPSEMVAAIAGHQGQPYLVSFWPTTNEELNDDNFDVVKIPKSSRCNEFKTVWSQVSNQVGVKTGTFNCRSNPKICKALGLSDLTKTTERGMPAVYMFLPSEYGGNKIRYKSYNKAKFIVEWAKRLQQIYNVEEVTFNSLKTKMKLAPRLQREASTESAINSKISFVYLYDKDAYVTEDELIFGQLIQPIMDLNTEVYLYKSSDMKFLSFLEKQHNSLLEYIHYNETESQQPFNKKRFVSETASSLPTWLCFKDNSLISQVFPSRSARDVRDYGKAFNFIKSNALPLVEELNEMTFNSIFYHYPPNSAGFFTEDDKVVISFVDSTDFNGVFETIYQSSLLAHDYHNLRQNLMFTHLDEERESKRTKAQKVKDDGGDSVDYRHALNRRLGLFDPGKIVPVYLDLKKNSALLDKWGWNRLHKRDIKPGDAIVVSRYDAKKMFWDKDIYGAPLSISKLRNLRDTIAALNFEPKLFVPSPKYSMPKWKYVSGTFGEHFAFLDGILTFKKHSYMGSALLVIVVAVVLLHLRRRRRMRSQKLRGLGILGKIPSPPNSNGRPGKFD</sequence>
<dbReference type="Proteomes" id="UP000019384">
    <property type="component" value="Unassembled WGS sequence"/>
</dbReference>
<feature type="chain" id="PRO_5004878669" description="Thioredoxin domain-containing protein" evidence="4">
    <location>
        <begin position="19"/>
        <end position="780"/>
    </location>
</feature>
<evidence type="ECO:0000313" key="6">
    <source>
        <dbReference type="EMBL" id="CDK26469.1"/>
    </source>
</evidence>
<dbReference type="GO" id="GO:0006457">
    <property type="term" value="P:protein folding"/>
    <property type="evidence" value="ECO:0007669"/>
    <property type="project" value="TreeGrafter"/>
</dbReference>
<protein>
    <recommendedName>
        <fullName evidence="5">Thioredoxin domain-containing protein</fullName>
    </recommendedName>
</protein>
<evidence type="ECO:0000259" key="5">
    <source>
        <dbReference type="PROSITE" id="PS51352"/>
    </source>
</evidence>
<keyword evidence="3" id="KW-1133">Transmembrane helix</keyword>
<evidence type="ECO:0000256" key="2">
    <source>
        <dbReference type="ARBA" id="ARBA00022729"/>
    </source>
</evidence>
<comment type="similarity">
    <text evidence="1">Belongs to the protein disulfide isomerase family.</text>
</comment>